<reference evidence="6 7" key="2">
    <citation type="journal article" date="2021" name="Genomics">
        <title>High-quality reference genome for Clonorchis sinensis.</title>
        <authorList>
            <person name="Young N.D."/>
            <person name="Stroehlein A.J."/>
            <person name="Kinkar L."/>
            <person name="Wang T."/>
            <person name="Sohn W.M."/>
            <person name="Chang B.C.H."/>
            <person name="Kaur P."/>
            <person name="Weisz D."/>
            <person name="Dudchenko O."/>
            <person name="Aiden E.L."/>
            <person name="Korhonen P.K."/>
            <person name="Gasser R.B."/>
        </authorList>
    </citation>
    <scope>NUCLEOTIDE SEQUENCE [LARGE SCALE GENOMIC DNA]</scope>
    <source>
        <strain evidence="6">Cs-k2</strain>
    </source>
</reference>
<dbReference type="SMART" id="SM00335">
    <property type="entry name" value="ANX"/>
    <property type="match status" value="4"/>
</dbReference>
<dbReference type="PANTHER" id="PTHR10502:SF175">
    <property type="entry name" value="ANNEXIN A13"/>
    <property type="match status" value="1"/>
</dbReference>
<organism evidence="6 7">
    <name type="scientific">Clonorchis sinensis</name>
    <name type="common">Chinese liver fluke</name>
    <dbReference type="NCBI Taxonomy" id="79923"/>
    <lineage>
        <taxon>Eukaryota</taxon>
        <taxon>Metazoa</taxon>
        <taxon>Spiralia</taxon>
        <taxon>Lophotrochozoa</taxon>
        <taxon>Platyhelminthes</taxon>
        <taxon>Trematoda</taxon>
        <taxon>Digenea</taxon>
        <taxon>Opisthorchiida</taxon>
        <taxon>Opisthorchiata</taxon>
        <taxon>Opisthorchiidae</taxon>
        <taxon>Clonorchis</taxon>
    </lineage>
</organism>
<keyword evidence="4" id="KW-0677">Repeat</keyword>
<dbReference type="GO" id="GO:0005634">
    <property type="term" value="C:nucleus"/>
    <property type="evidence" value="ECO:0007669"/>
    <property type="project" value="TreeGrafter"/>
</dbReference>
<sequence length="527" mass="59302">MFQLLRYSRYRDTCIYVMHYSSRTAGFQADAEALYKACKGLNTDEDTINNILGHRNLRQRHEIREAYSRMYQKDLVDTLVSNTKGDHDSLLQTLFRGHLKILAYDLYKGMKGTGTNDTVLNSIICCCNNTEIYMLKKAYEEVLREHDPKKAASRSLETDVMKETKPPYETLLMRLLQGKRQEDSIDRIEQAQKTGNMSLLVDDGLVEQDVATLYRAGAGSSEKKGDPDPYINILCDRSKYHIKAIWEHYKRRHGTTLVEAITKKFSDPLRTGLNTVLMAQVNLRLLLVCQLHEAMYGSGTDEDALIRLVCLRCETDMSSIKQMYQDYFGKPLAEAVRSDTSGDFRKLLLILLEPNSSVSQFKVSLSPAFFTTTFLQTAVKYFNGSITSCCYTLLFSVPNFWGSTLGRLQKFELTSALALTPDLHERSSCYPGANAPKTKQGEPNSVGSLSFSGWSVRRAKQLDCKRFITNGGDIVSAGLSDDDVTDDATSIGDETFAIQLLSSTNRPTISSKFSLQHTECPGGGRFW</sequence>
<reference evidence="6 7" key="1">
    <citation type="journal article" date="2018" name="Biotechnol. Adv.">
        <title>Improved genomic resources and new bioinformatic workflow for the carcinogenic parasite Clonorchis sinensis: Biotechnological implications.</title>
        <authorList>
            <person name="Wang D."/>
            <person name="Korhonen P.K."/>
            <person name="Gasser R.B."/>
            <person name="Young N.D."/>
        </authorList>
    </citation>
    <scope>NUCLEOTIDE SEQUENCE [LARGE SCALE GENOMIC DNA]</scope>
    <source>
        <strain evidence="6">Cs-k2</strain>
    </source>
</reference>
<name>A0A419PK59_CLOSI</name>
<dbReference type="GO" id="GO:0005886">
    <property type="term" value="C:plasma membrane"/>
    <property type="evidence" value="ECO:0007669"/>
    <property type="project" value="TreeGrafter"/>
</dbReference>
<keyword evidence="7" id="KW-1185">Reference proteome</keyword>
<dbReference type="PROSITE" id="PS51897">
    <property type="entry name" value="ANNEXIN_2"/>
    <property type="match status" value="4"/>
</dbReference>
<evidence type="ECO:0000256" key="2">
    <source>
        <dbReference type="ARBA" id="ARBA00007831"/>
    </source>
</evidence>
<dbReference type="Gene3D" id="1.10.220.10">
    <property type="entry name" value="Annexin"/>
    <property type="match status" value="4"/>
</dbReference>
<dbReference type="EMBL" id="NIRI02000042">
    <property type="protein sequence ID" value="KAG5447838.1"/>
    <property type="molecule type" value="Genomic_DNA"/>
</dbReference>
<evidence type="ECO:0000256" key="5">
    <source>
        <dbReference type="ARBA" id="ARBA00023216"/>
    </source>
</evidence>
<dbReference type="GO" id="GO:0005544">
    <property type="term" value="F:calcium-dependent phospholipid binding"/>
    <property type="evidence" value="ECO:0007669"/>
    <property type="project" value="InterPro"/>
</dbReference>
<dbReference type="PANTHER" id="PTHR10502">
    <property type="entry name" value="ANNEXIN"/>
    <property type="match status" value="1"/>
</dbReference>
<evidence type="ECO:0000256" key="4">
    <source>
        <dbReference type="ARBA" id="ARBA00022737"/>
    </source>
</evidence>
<dbReference type="AlphaFoldDB" id="A0A419PK59"/>
<proteinExistence type="inferred from homology"/>
<evidence type="ECO:0000256" key="3">
    <source>
        <dbReference type="ARBA" id="ARBA00022525"/>
    </source>
</evidence>
<dbReference type="InterPro" id="IPR001464">
    <property type="entry name" value="Annexin"/>
</dbReference>
<keyword evidence="5" id="KW-0041">Annexin</keyword>
<dbReference type="Pfam" id="PF00191">
    <property type="entry name" value="Annexin"/>
    <property type="match status" value="4"/>
</dbReference>
<evidence type="ECO:0000313" key="6">
    <source>
        <dbReference type="EMBL" id="KAG5447838.1"/>
    </source>
</evidence>
<accession>A0A419PK59</accession>
<dbReference type="GO" id="GO:0005509">
    <property type="term" value="F:calcium ion binding"/>
    <property type="evidence" value="ECO:0007669"/>
    <property type="project" value="InterPro"/>
</dbReference>
<evidence type="ECO:0000256" key="1">
    <source>
        <dbReference type="ARBA" id="ARBA00004613"/>
    </source>
</evidence>
<dbReference type="GO" id="GO:0001786">
    <property type="term" value="F:phosphatidylserine binding"/>
    <property type="evidence" value="ECO:0007669"/>
    <property type="project" value="TreeGrafter"/>
</dbReference>
<comment type="similarity">
    <text evidence="2">Belongs to the annexin family.</text>
</comment>
<dbReference type="FunFam" id="1.10.220.10:FF:000001">
    <property type="entry name" value="Annexin"/>
    <property type="match status" value="1"/>
</dbReference>
<dbReference type="STRING" id="79923.A0A419PK59"/>
<dbReference type="SUPFAM" id="SSF47874">
    <property type="entry name" value="Annexin"/>
    <property type="match status" value="1"/>
</dbReference>
<dbReference type="GO" id="GO:0005737">
    <property type="term" value="C:cytoplasm"/>
    <property type="evidence" value="ECO:0007669"/>
    <property type="project" value="TreeGrafter"/>
</dbReference>
<comment type="subcellular location">
    <subcellularLocation>
        <location evidence="1">Secreted</location>
    </subcellularLocation>
</comment>
<dbReference type="FunFam" id="1.10.220.10:FF:000005">
    <property type="entry name" value="Annexin"/>
    <property type="match status" value="1"/>
</dbReference>
<dbReference type="InterPro" id="IPR037104">
    <property type="entry name" value="Annexin_sf"/>
</dbReference>
<dbReference type="GO" id="GO:0005576">
    <property type="term" value="C:extracellular region"/>
    <property type="evidence" value="ECO:0007669"/>
    <property type="project" value="UniProtKB-SubCell"/>
</dbReference>
<dbReference type="InParanoid" id="A0A419PK59"/>
<dbReference type="InterPro" id="IPR018502">
    <property type="entry name" value="Annexin_repeat"/>
</dbReference>
<evidence type="ECO:0000313" key="7">
    <source>
        <dbReference type="Proteomes" id="UP000286415"/>
    </source>
</evidence>
<dbReference type="GO" id="GO:0012506">
    <property type="term" value="C:vesicle membrane"/>
    <property type="evidence" value="ECO:0007669"/>
    <property type="project" value="TreeGrafter"/>
</dbReference>
<dbReference type="OrthoDB" id="37886at2759"/>
<dbReference type="Proteomes" id="UP000286415">
    <property type="component" value="Unassembled WGS sequence"/>
</dbReference>
<dbReference type="PRINTS" id="PR00196">
    <property type="entry name" value="ANNEXIN"/>
</dbReference>
<protein>
    <submittedName>
        <fullName evidence="6">Annexin A7</fullName>
    </submittedName>
</protein>
<keyword evidence="3" id="KW-0964">Secreted</keyword>
<gene>
    <name evidence="6" type="ORF">CSKR_102291</name>
</gene>
<comment type="caution">
    <text evidence="6">The sequence shown here is derived from an EMBL/GenBank/DDBJ whole genome shotgun (WGS) entry which is preliminary data.</text>
</comment>